<feature type="region of interest" description="Disordered" evidence="1">
    <location>
        <begin position="42"/>
        <end position="75"/>
    </location>
</feature>
<dbReference type="RefSeq" id="WP_371836997.1">
    <property type="nucleotide sequence ID" value="NZ_JBGMEK010000001.1"/>
</dbReference>
<feature type="compositionally biased region" description="Basic and acidic residues" evidence="1">
    <location>
        <begin position="43"/>
        <end position="75"/>
    </location>
</feature>
<gene>
    <name evidence="3" type="ORF">ACCI49_00470</name>
</gene>
<dbReference type="EMBL" id="JBGMEK010000001">
    <property type="protein sequence ID" value="MFA0809376.1"/>
    <property type="molecule type" value="Genomic_DNA"/>
</dbReference>
<protein>
    <recommendedName>
        <fullName evidence="2">Transcriptional regulator SutA RNAP-binding domain-containing protein</fullName>
    </recommendedName>
</protein>
<feature type="domain" description="Transcriptional regulator SutA RNAP-binding" evidence="2">
    <location>
        <begin position="13"/>
        <end position="33"/>
    </location>
</feature>
<comment type="caution">
    <text evidence="3">The sequence shown here is derived from an EMBL/GenBank/DDBJ whole genome shotgun (WGS) entry which is preliminary data.</text>
</comment>
<evidence type="ECO:0000313" key="4">
    <source>
        <dbReference type="Proteomes" id="UP001569428"/>
    </source>
</evidence>
<reference evidence="3 4" key="1">
    <citation type="submission" date="2024-08" db="EMBL/GenBank/DDBJ databases">
        <authorList>
            <person name="Ishaq N."/>
        </authorList>
    </citation>
    <scope>NUCLEOTIDE SEQUENCE [LARGE SCALE GENOMIC DNA]</scope>
    <source>
        <strain evidence="3 4">DSM 18651</strain>
    </source>
</reference>
<proteinExistence type="predicted"/>
<evidence type="ECO:0000259" key="2">
    <source>
        <dbReference type="Pfam" id="PF20661"/>
    </source>
</evidence>
<evidence type="ECO:0000256" key="1">
    <source>
        <dbReference type="SAM" id="MobiDB-lite"/>
    </source>
</evidence>
<sequence length="75" mass="8298">MSHDSKSNSQDPVAAFLAKGGKIQNIEPGVRSLSEGEVYAKASGRDDLAGDSYTDSRMREAENQTVLEQHHPYYR</sequence>
<name>A0ABV4NTS0_9GAMM</name>
<dbReference type="Proteomes" id="UP001569428">
    <property type="component" value="Unassembled WGS sequence"/>
</dbReference>
<organism evidence="3 4">
    <name type="scientific">Microbulbifer epialgicus</name>
    <dbReference type="NCBI Taxonomy" id="393907"/>
    <lineage>
        <taxon>Bacteria</taxon>
        <taxon>Pseudomonadati</taxon>
        <taxon>Pseudomonadota</taxon>
        <taxon>Gammaproteobacteria</taxon>
        <taxon>Cellvibrionales</taxon>
        <taxon>Microbulbiferaceae</taxon>
        <taxon>Microbulbifer</taxon>
    </lineage>
</organism>
<evidence type="ECO:0000313" key="3">
    <source>
        <dbReference type="EMBL" id="MFA0809376.1"/>
    </source>
</evidence>
<keyword evidence="4" id="KW-1185">Reference proteome</keyword>
<dbReference type="Pfam" id="PF20661">
    <property type="entry name" value="SutA-RBD"/>
    <property type="match status" value="1"/>
</dbReference>
<dbReference type="InterPro" id="IPR049191">
    <property type="entry name" value="SutA_RBD"/>
</dbReference>
<accession>A0ABV4NTS0</accession>